<sequence>MPEHVSILHLMVVAGLVLTTAAWVIFLRILHRARREAVQRSGHPLHALAHQRLDGPHREAVELTPAEQDAFAGLVRRLGDR</sequence>
<evidence type="ECO:0000313" key="2">
    <source>
        <dbReference type="EMBL" id="GGJ23314.1"/>
    </source>
</evidence>
<keyword evidence="1" id="KW-0812">Transmembrane</keyword>
<keyword evidence="1" id="KW-0472">Membrane</keyword>
<feature type="transmembrane region" description="Helical" evidence="1">
    <location>
        <begin position="6"/>
        <end position="30"/>
    </location>
</feature>
<reference evidence="2" key="2">
    <citation type="submission" date="2020-09" db="EMBL/GenBank/DDBJ databases">
        <authorList>
            <person name="Sun Q."/>
            <person name="Ohkuma M."/>
        </authorList>
    </citation>
    <scope>NUCLEOTIDE SEQUENCE</scope>
    <source>
        <strain evidence="2">JCM 3086</strain>
    </source>
</reference>
<evidence type="ECO:0000313" key="3">
    <source>
        <dbReference type="Proteomes" id="UP000657574"/>
    </source>
</evidence>
<dbReference type="EMBL" id="BMQA01000011">
    <property type="protein sequence ID" value="GGJ23314.1"/>
    <property type="molecule type" value="Genomic_DNA"/>
</dbReference>
<reference evidence="2" key="1">
    <citation type="journal article" date="2014" name="Int. J. Syst. Evol. Microbiol.">
        <title>Complete genome sequence of Corynebacterium casei LMG S-19264T (=DSM 44701T), isolated from a smear-ripened cheese.</title>
        <authorList>
            <consortium name="US DOE Joint Genome Institute (JGI-PGF)"/>
            <person name="Walter F."/>
            <person name="Albersmeier A."/>
            <person name="Kalinowski J."/>
            <person name="Ruckert C."/>
        </authorList>
    </citation>
    <scope>NUCLEOTIDE SEQUENCE</scope>
    <source>
        <strain evidence="2">JCM 3086</strain>
    </source>
</reference>
<dbReference type="Proteomes" id="UP000657574">
    <property type="component" value="Unassembled WGS sequence"/>
</dbReference>
<organism evidence="2 3">
    <name type="scientific">Streptomyces brasiliensis</name>
    <dbReference type="NCBI Taxonomy" id="1954"/>
    <lineage>
        <taxon>Bacteria</taxon>
        <taxon>Bacillati</taxon>
        <taxon>Actinomycetota</taxon>
        <taxon>Actinomycetes</taxon>
        <taxon>Kitasatosporales</taxon>
        <taxon>Streptomycetaceae</taxon>
        <taxon>Streptomyces</taxon>
    </lineage>
</organism>
<dbReference type="AlphaFoldDB" id="A0A917NSE2"/>
<comment type="caution">
    <text evidence="2">The sequence shown here is derived from an EMBL/GenBank/DDBJ whole genome shotgun (WGS) entry which is preliminary data.</text>
</comment>
<keyword evidence="1" id="KW-1133">Transmembrane helix</keyword>
<dbReference type="RefSeq" id="WP_189312380.1">
    <property type="nucleotide sequence ID" value="NZ_BMQA01000011.1"/>
</dbReference>
<evidence type="ECO:0000256" key="1">
    <source>
        <dbReference type="SAM" id="Phobius"/>
    </source>
</evidence>
<gene>
    <name evidence="2" type="ORF">GCM10010121_037900</name>
</gene>
<keyword evidence="3" id="KW-1185">Reference proteome</keyword>
<protein>
    <submittedName>
        <fullName evidence="2">Uncharacterized protein</fullName>
    </submittedName>
</protein>
<proteinExistence type="predicted"/>
<accession>A0A917NSE2</accession>
<name>A0A917NSE2_9ACTN</name>